<comment type="similarity">
    <text evidence="1 5">Belongs to the CoaE family.</text>
</comment>
<comment type="catalytic activity">
    <reaction evidence="5">
        <text>3'-dephospho-CoA + ATP = ADP + CoA + H(+)</text>
        <dbReference type="Rhea" id="RHEA:18245"/>
        <dbReference type="ChEBI" id="CHEBI:15378"/>
        <dbReference type="ChEBI" id="CHEBI:30616"/>
        <dbReference type="ChEBI" id="CHEBI:57287"/>
        <dbReference type="ChEBI" id="CHEBI:57328"/>
        <dbReference type="ChEBI" id="CHEBI:456216"/>
        <dbReference type="EC" id="2.7.1.24"/>
    </reaction>
</comment>
<dbReference type="GO" id="GO:0004140">
    <property type="term" value="F:dephospho-CoA kinase activity"/>
    <property type="evidence" value="ECO:0007669"/>
    <property type="project" value="UniProtKB-EC"/>
</dbReference>
<keyword evidence="4 5" id="KW-0173">Coenzyme A biosynthesis</keyword>
<evidence type="ECO:0000256" key="1">
    <source>
        <dbReference type="ARBA" id="ARBA00009018"/>
    </source>
</evidence>
<dbReference type="CDD" id="cd02022">
    <property type="entry name" value="DPCK"/>
    <property type="match status" value="1"/>
</dbReference>
<dbReference type="NCBIfam" id="TIGR00152">
    <property type="entry name" value="dephospho-CoA kinase"/>
    <property type="match status" value="1"/>
</dbReference>
<dbReference type="PANTHER" id="PTHR10695">
    <property type="entry name" value="DEPHOSPHO-COA KINASE-RELATED"/>
    <property type="match status" value="1"/>
</dbReference>
<dbReference type="HAMAP" id="MF_00376">
    <property type="entry name" value="Dephospho_CoA_kinase"/>
    <property type="match status" value="1"/>
</dbReference>
<keyword evidence="5 7" id="KW-0808">Transferase</keyword>
<organism evidence="7 8">
    <name type="scientific">Natronomicrosphaera hydrolytica</name>
    <dbReference type="NCBI Taxonomy" id="3242702"/>
    <lineage>
        <taxon>Bacteria</taxon>
        <taxon>Pseudomonadati</taxon>
        <taxon>Planctomycetota</taxon>
        <taxon>Phycisphaerae</taxon>
        <taxon>Phycisphaerales</taxon>
        <taxon>Phycisphaeraceae</taxon>
        <taxon>Natronomicrosphaera</taxon>
    </lineage>
</organism>
<evidence type="ECO:0000256" key="3">
    <source>
        <dbReference type="ARBA" id="ARBA00022840"/>
    </source>
</evidence>
<keyword evidence="2 5" id="KW-0547">Nucleotide-binding</keyword>
<evidence type="ECO:0000313" key="7">
    <source>
        <dbReference type="EMBL" id="MFA9477521.1"/>
    </source>
</evidence>
<dbReference type="SUPFAM" id="SSF52540">
    <property type="entry name" value="P-loop containing nucleoside triphosphate hydrolases"/>
    <property type="match status" value="1"/>
</dbReference>
<comment type="pathway">
    <text evidence="5">Cofactor biosynthesis; coenzyme A biosynthesis; CoA from (R)-pantothenate: step 5/5.</text>
</comment>
<dbReference type="RefSeq" id="WP_425344443.1">
    <property type="nucleotide sequence ID" value="NZ_JBGUBD010000002.1"/>
</dbReference>
<keyword evidence="8" id="KW-1185">Reference proteome</keyword>
<dbReference type="Gene3D" id="3.40.50.300">
    <property type="entry name" value="P-loop containing nucleotide triphosphate hydrolases"/>
    <property type="match status" value="1"/>
</dbReference>
<gene>
    <name evidence="5 7" type="primary">coaE</name>
    <name evidence="7" type="ORF">ACERK3_04350</name>
</gene>
<keyword evidence="5 7" id="KW-0418">Kinase</keyword>
<protein>
    <recommendedName>
        <fullName evidence="5 6">Dephospho-CoA kinase</fullName>
        <ecNumber evidence="5 6">2.7.1.24</ecNumber>
    </recommendedName>
    <alternativeName>
        <fullName evidence="5">Dephosphocoenzyme A kinase</fullName>
    </alternativeName>
</protein>
<evidence type="ECO:0000313" key="8">
    <source>
        <dbReference type="Proteomes" id="UP001575105"/>
    </source>
</evidence>
<comment type="caution">
    <text evidence="7">The sequence shown here is derived from an EMBL/GenBank/DDBJ whole genome shotgun (WGS) entry which is preliminary data.</text>
</comment>
<comment type="subcellular location">
    <subcellularLocation>
        <location evidence="5">Cytoplasm</location>
    </subcellularLocation>
</comment>
<dbReference type="EC" id="2.7.1.24" evidence="5 6"/>
<evidence type="ECO:0000256" key="5">
    <source>
        <dbReference type="HAMAP-Rule" id="MF_00376"/>
    </source>
</evidence>
<dbReference type="PROSITE" id="PS51219">
    <property type="entry name" value="DPCK"/>
    <property type="match status" value="1"/>
</dbReference>
<feature type="binding site" evidence="5">
    <location>
        <begin position="23"/>
        <end position="28"/>
    </location>
    <ligand>
        <name>ATP</name>
        <dbReference type="ChEBI" id="CHEBI:30616"/>
    </ligand>
</feature>
<sequence length="214" mass="23679">MDNSPTPGPARHKPVIGLLGAPGSGKSFVAKVFQEHGAGVIDADRLAREALDEPTVRETLRQWWGDAVIDEHGRVDRRAVGERVFDDPAALRRLEAVVHPRVHAGRAAMRAKYEADPGVRAIVEDCPLLLEQGLDGDCDVLVFVDAPQAVREARVRERRGWSSAELARREKNQASLDIKRERADHIVNNGAERLLAYEQARRVLSQILQPSEPA</sequence>
<dbReference type="Proteomes" id="UP001575105">
    <property type="component" value="Unassembled WGS sequence"/>
</dbReference>
<dbReference type="EMBL" id="JBGUBD010000002">
    <property type="protein sequence ID" value="MFA9477521.1"/>
    <property type="molecule type" value="Genomic_DNA"/>
</dbReference>
<proteinExistence type="inferred from homology"/>
<reference evidence="7 8" key="1">
    <citation type="submission" date="2024-08" db="EMBL/GenBank/DDBJ databases">
        <title>Whole-genome sequencing of halo(alkali)philic microorganisms from hypersaline lakes.</title>
        <authorList>
            <person name="Sorokin D.Y."/>
            <person name="Merkel A.Y."/>
            <person name="Messina E."/>
            <person name="Yakimov M."/>
        </authorList>
    </citation>
    <scope>NUCLEOTIDE SEQUENCE [LARGE SCALE GENOMIC DNA]</scope>
    <source>
        <strain evidence="7 8">AB-hyl4</strain>
    </source>
</reference>
<evidence type="ECO:0000256" key="4">
    <source>
        <dbReference type="ARBA" id="ARBA00022993"/>
    </source>
</evidence>
<evidence type="ECO:0000256" key="6">
    <source>
        <dbReference type="NCBIfam" id="TIGR00152"/>
    </source>
</evidence>
<dbReference type="Pfam" id="PF01121">
    <property type="entry name" value="CoaE"/>
    <property type="match status" value="1"/>
</dbReference>
<dbReference type="PANTHER" id="PTHR10695:SF46">
    <property type="entry name" value="BIFUNCTIONAL COENZYME A SYNTHASE-RELATED"/>
    <property type="match status" value="1"/>
</dbReference>
<keyword evidence="5" id="KW-0963">Cytoplasm</keyword>
<keyword evidence="3 5" id="KW-0067">ATP-binding</keyword>
<evidence type="ECO:0000256" key="2">
    <source>
        <dbReference type="ARBA" id="ARBA00022741"/>
    </source>
</evidence>
<dbReference type="InterPro" id="IPR027417">
    <property type="entry name" value="P-loop_NTPase"/>
</dbReference>
<comment type="function">
    <text evidence="5">Catalyzes the phosphorylation of the 3'-hydroxyl group of dephosphocoenzyme A to form coenzyme A.</text>
</comment>
<dbReference type="InterPro" id="IPR001977">
    <property type="entry name" value="Depp_CoAkinase"/>
</dbReference>
<name>A0ABV4U429_9BACT</name>
<accession>A0ABV4U429</accession>